<evidence type="ECO:0000256" key="1">
    <source>
        <dbReference type="ARBA" id="ARBA00004442"/>
    </source>
</evidence>
<evidence type="ECO:0000256" key="3">
    <source>
        <dbReference type="ARBA" id="ARBA00023237"/>
    </source>
</evidence>
<sequence>MDMTAHGNLSYSDAYTFNPVRDIYANADAYLLTDARLDIGGFRVAGGEAKISCWVRNAFDEEYREWGVDFGVDGGAIPMAAATFGNPRSWGVDFVYSY</sequence>
<evidence type="ECO:0000313" key="4">
    <source>
        <dbReference type="EMBL" id="MBN7795599.1"/>
    </source>
</evidence>
<dbReference type="RefSeq" id="WP_206559042.1">
    <property type="nucleotide sequence ID" value="NZ_JAFKCZ010000002.1"/>
</dbReference>
<dbReference type="SUPFAM" id="SSF56935">
    <property type="entry name" value="Porins"/>
    <property type="match status" value="1"/>
</dbReference>
<dbReference type="Proteomes" id="UP000664303">
    <property type="component" value="Unassembled WGS sequence"/>
</dbReference>
<dbReference type="AlphaFoldDB" id="A0A939IHK9"/>
<evidence type="ECO:0008006" key="6">
    <source>
        <dbReference type="Google" id="ProtNLM"/>
    </source>
</evidence>
<keyword evidence="5" id="KW-1185">Reference proteome</keyword>
<dbReference type="GO" id="GO:0009279">
    <property type="term" value="C:cell outer membrane"/>
    <property type="evidence" value="ECO:0007669"/>
    <property type="project" value="UniProtKB-SubCell"/>
</dbReference>
<accession>A0A939IHK9</accession>
<comment type="caution">
    <text evidence="4">The sequence shown here is derived from an EMBL/GenBank/DDBJ whole genome shotgun (WGS) entry which is preliminary data.</text>
</comment>
<organism evidence="4 5">
    <name type="scientific">Parahaliea mediterranea</name>
    <dbReference type="NCBI Taxonomy" id="651086"/>
    <lineage>
        <taxon>Bacteria</taxon>
        <taxon>Pseudomonadati</taxon>
        <taxon>Pseudomonadota</taxon>
        <taxon>Gammaproteobacteria</taxon>
        <taxon>Cellvibrionales</taxon>
        <taxon>Halieaceae</taxon>
        <taxon>Parahaliea</taxon>
    </lineage>
</organism>
<evidence type="ECO:0000313" key="5">
    <source>
        <dbReference type="Proteomes" id="UP000664303"/>
    </source>
</evidence>
<protein>
    <recommendedName>
        <fullName evidence="6">TonB-dependent receptor</fullName>
    </recommendedName>
</protein>
<comment type="subcellular location">
    <subcellularLocation>
        <location evidence="1">Cell outer membrane</location>
    </subcellularLocation>
</comment>
<reference evidence="4" key="1">
    <citation type="submission" date="2021-02" db="EMBL/GenBank/DDBJ databases">
        <title>PHA producing bacteria isolated from coastal sediment in Guangdong, Shenzhen.</title>
        <authorList>
            <person name="Zheng W."/>
            <person name="Yu S."/>
            <person name="Huang Y."/>
        </authorList>
    </citation>
    <scope>NUCLEOTIDE SEQUENCE</scope>
    <source>
        <strain evidence="4">TN14-10</strain>
    </source>
</reference>
<gene>
    <name evidence="4" type="ORF">JYP50_03285</name>
</gene>
<dbReference type="EMBL" id="JAFKCZ010000002">
    <property type="protein sequence ID" value="MBN7795599.1"/>
    <property type="molecule type" value="Genomic_DNA"/>
</dbReference>
<proteinExistence type="predicted"/>
<keyword evidence="3" id="KW-0998">Cell outer membrane</keyword>
<dbReference type="InterPro" id="IPR036942">
    <property type="entry name" value="Beta-barrel_TonB_sf"/>
</dbReference>
<evidence type="ECO:0000256" key="2">
    <source>
        <dbReference type="ARBA" id="ARBA00023136"/>
    </source>
</evidence>
<keyword evidence="2" id="KW-0472">Membrane</keyword>
<dbReference type="Gene3D" id="2.40.170.20">
    <property type="entry name" value="TonB-dependent receptor, beta-barrel domain"/>
    <property type="match status" value="1"/>
</dbReference>
<name>A0A939IHK9_9GAMM</name>